<feature type="region of interest" description="Disordered" evidence="1">
    <location>
        <begin position="115"/>
        <end position="154"/>
    </location>
</feature>
<reference evidence="2" key="1">
    <citation type="submission" date="2021-02" db="EMBL/GenBank/DDBJ databases">
        <authorList>
            <person name="Dougan E. K."/>
            <person name="Rhodes N."/>
            <person name="Thang M."/>
            <person name="Chan C."/>
        </authorList>
    </citation>
    <scope>NUCLEOTIDE SEQUENCE</scope>
</reference>
<evidence type="ECO:0000256" key="1">
    <source>
        <dbReference type="SAM" id="MobiDB-lite"/>
    </source>
</evidence>
<organism evidence="2 3">
    <name type="scientific">Polarella glacialis</name>
    <name type="common">Dinoflagellate</name>
    <dbReference type="NCBI Taxonomy" id="89957"/>
    <lineage>
        <taxon>Eukaryota</taxon>
        <taxon>Sar</taxon>
        <taxon>Alveolata</taxon>
        <taxon>Dinophyceae</taxon>
        <taxon>Suessiales</taxon>
        <taxon>Suessiaceae</taxon>
        <taxon>Polarella</taxon>
    </lineage>
</organism>
<evidence type="ECO:0000313" key="3">
    <source>
        <dbReference type="Proteomes" id="UP000654075"/>
    </source>
</evidence>
<proteinExistence type="predicted"/>
<dbReference type="Proteomes" id="UP000654075">
    <property type="component" value="Unassembled WGS sequence"/>
</dbReference>
<comment type="caution">
    <text evidence="2">The sequence shown here is derived from an EMBL/GenBank/DDBJ whole genome shotgun (WGS) entry which is preliminary data.</text>
</comment>
<dbReference type="EMBL" id="CAJNNV010018545">
    <property type="protein sequence ID" value="CAE8606047.1"/>
    <property type="molecule type" value="Genomic_DNA"/>
</dbReference>
<keyword evidence="3" id="KW-1185">Reference proteome</keyword>
<name>A0A813EYU6_POLGL</name>
<sequence>VGGQSVLRISGGAVFCDMKLLGSLGSRPGRAAERKVLVRARTRCDGIAIAPNALLAARRSFPSEVARLVQVEQLQRHFELRVESASRCGLVFASSGAGGSSVGSGHVFKGGASSVSDVSPWGVTPASSVEPSRAGSPEPESRRRSPSRSPSPAPTLALMELRQRRLNVLRSSPTPSVYSVSASQKSSPHPSSDASTSAATSLSLACTALSSKPCTSRRAQTSQRGG</sequence>
<protein>
    <submittedName>
        <fullName evidence="2">Uncharacterized protein</fullName>
    </submittedName>
</protein>
<feature type="compositionally biased region" description="Low complexity" evidence="1">
    <location>
        <begin position="176"/>
        <end position="201"/>
    </location>
</feature>
<evidence type="ECO:0000313" key="2">
    <source>
        <dbReference type="EMBL" id="CAE8606047.1"/>
    </source>
</evidence>
<accession>A0A813EYU6</accession>
<gene>
    <name evidence="2" type="ORF">PGLA1383_LOCUS24045</name>
</gene>
<dbReference type="AlphaFoldDB" id="A0A813EYU6"/>
<feature type="region of interest" description="Disordered" evidence="1">
    <location>
        <begin position="170"/>
        <end position="201"/>
    </location>
</feature>
<feature type="non-terminal residue" evidence="2">
    <location>
        <position position="1"/>
    </location>
</feature>
<feature type="non-terminal residue" evidence="2">
    <location>
        <position position="226"/>
    </location>
</feature>